<gene>
    <name evidence="8" type="ORF">EDC25_101158</name>
</gene>
<dbReference type="InterPro" id="IPR029787">
    <property type="entry name" value="Nucleotide_cyclase"/>
</dbReference>
<keyword evidence="4" id="KW-0175">Coiled coil</keyword>
<feature type="chain" id="PRO_5020521121" description="diguanylate cyclase" evidence="6">
    <location>
        <begin position="19"/>
        <end position="602"/>
    </location>
</feature>
<accession>A0A4V2UWW9</accession>
<keyword evidence="9" id="KW-1185">Reference proteome</keyword>
<dbReference type="PROSITE" id="PS50887">
    <property type="entry name" value="GGDEF"/>
    <property type="match status" value="1"/>
</dbReference>
<evidence type="ECO:0000256" key="5">
    <source>
        <dbReference type="SAM" id="Phobius"/>
    </source>
</evidence>
<name>A0A4V2UWW9_9GAMM</name>
<feature type="signal peptide" evidence="6">
    <location>
        <begin position="1"/>
        <end position="18"/>
    </location>
</feature>
<evidence type="ECO:0000256" key="2">
    <source>
        <dbReference type="ARBA" id="ARBA00012528"/>
    </source>
</evidence>
<dbReference type="Pfam" id="PF07695">
    <property type="entry name" value="7TMR-DISM_7TM"/>
    <property type="match status" value="1"/>
</dbReference>
<dbReference type="Proteomes" id="UP000294599">
    <property type="component" value="Unassembled WGS sequence"/>
</dbReference>
<evidence type="ECO:0000256" key="1">
    <source>
        <dbReference type="ARBA" id="ARBA00001946"/>
    </source>
</evidence>
<keyword evidence="5" id="KW-0812">Transmembrane</keyword>
<feature type="transmembrane region" description="Helical" evidence="5">
    <location>
        <begin position="211"/>
        <end position="236"/>
    </location>
</feature>
<dbReference type="Gene3D" id="3.30.70.270">
    <property type="match status" value="1"/>
</dbReference>
<feature type="domain" description="GGDEF" evidence="7">
    <location>
        <begin position="463"/>
        <end position="598"/>
    </location>
</feature>
<dbReference type="AlphaFoldDB" id="A0A4V2UWW9"/>
<dbReference type="FunFam" id="3.30.70.270:FF:000001">
    <property type="entry name" value="Diguanylate cyclase domain protein"/>
    <property type="match status" value="1"/>
</dbReference>
<keyword evidence="6" id="KW-0732">Signal</keyword>
<evidence type="ECO:0000256" key="3">
    <source>
        <dbReference type="ARBA" id="ARBA00034247"/>
    </source>
</evidence>
<evidence type="ECO:0000256" key="6">
    <source>
        <dbReference type="SAM" id="SignalP"/>
    </source>
</evidence>
<evidence type="ECO:0000256" key="4">
    <source>
        <dbReference type="SAM" id="Coils"/>
    </source>
</evidence>
<dbReference type="InterPro" id="IPR050469">
    <property type="entry name" value="Diguanylate_Cyclase"/>
</dbReference>
<dbReference type="PANTHER" id="PTHR45138:SF9">
    <property type="entry name" value="DIGUANYLATE CYCLASE DGCM-RELATED"/>
    <property type="match status" value="1"/>
</dbReference>
<comment type="cofactor">
    <cofactor evidence="1">
        <name>Mg(2+)</name>
        <dbReference type="ChEBI" id="CHEBI:18420"/>
    </cofactor>
</comment>
<feature type="coiled-coil region" evidence="4">
    <location>
        <begin position="401"/>
        <end position="435"/>
    </location>
</feature>
<evidence type="ECO:0000313" key="9">
    <source>
        <dbReference type="Proteomes" id="UP000294599"/>
    </source>
</evidence>
<feature type="transmembrane region" description="Helical" evidence="5">
    <location>
        <begin position="305"/>
        <end position="324"/>
    </location>
</feature>
<feature type="transmembrane region" description="Helical" evidence="5">
    <location>
        <begin position="186"/>
        <end position="204"/>
    </location>
</feature>
<organism evidence="8 9">
    <name type="scientific">Pseudofulvimonas gallinarii</name>
    <dbReference type="NCBI Taxonomy" id="634155"/>
    <lineage>
        <taxon>Bacteria</taxon>
        <taxon>Pseudomonadati</taxon>
        <taxon>Pseudomonadota</taxon>
        <taxon>Gammaproteobacteria</taxon>
        <taxon>Lysobacterales</taxon>
        <taxon>Rhodanobacteraceae</taxon>
        <taxon>Pseudofulvimonas</taxon>
    </lineage>
</organism>
<dbReference type="PANTHER" id="PTHR45138">
    <property type="entry name" value="REGULATORY COMPONENTS OF SENSORY TRANSDUCTION SYSTEM"/>
    <property type="match status" value="1"/>
</dbReference>
<dbReference type="CDD" id="cd01949">
    <property type="entry name" value="GGDEF"/>
    <property type="match status" value="1"/>
</dbReference>
<dbReference type="GO" id="GO:1902201">
    <property type="term" value="P:negative regulation of bacterial-type flagellum-dependent cell motility"/>
    <property type="evidence" value="ECO:0007669"/>
    <property type="project" value="TreeGrafter"/>
</dbReference>
<dbReference type="EMBL" id="SMAF01000001">
    <property type="protein sequence ID" value="TCT01298.1"/>
    <property type="molecule type" value="Genomic_DNA"/>
</dbReference>
<dbReference type="InterPro" id="IPR011622">
    <property type="entry name" value="7TMR_DISM_rcpt_extracell_dom2"/>
</dbReference>
<dbReference type="GO" id="GO:0005886">
    <property type="term" value="C:plasma membrane"/>
    <property type="evidence" value="ECO:0007669"/>
    <property type="project" value="TreeGrafter"/>
</dbReference>
<dbReference type="GO" id="GO:0043709">
    <property type="term" value="P:cell adhesion involved in single-species biofilm formation"/>
    <property type="evidence" value="ECO:0007669"/>
    <property type="project" value="TreeGrafter"/>
</dbReference>
<comment type="catalytic activity">
    <reaction evidence="3">
        <text>2 GTP = 3',3'-c-di-GMP + 2 diphosphate</text>
        <dbReference type="Rhea" id="RHEA:24898"/>
        <dbReference type="ChEBI" id="CHEBI:33019"/>
        <dbReference type="ChEBI" id="CHEBI:37565"/>
        <dbReference type="ChEBI" id="CHEBI:58805"/>
        <dbReference type="EC" id="2.7.7.65"/>
    </reaction>
</comment>
<keyword evidence="5" id="KW-0472">Membrane</keyword>
<dbReference type="EC" id="2.7.7.65" evidence="2"/>
<sequence>MWLLFGLVFLWTPAPAVAQSTLTLHPGVPSYGLDAWLRWYHDDQASRDPDSIMAKLAEGLFDPLPNGNPTFGFRRGAFWFHVRIVNGDPMEPRWLLVQEYPLSDHIDIYVRPTGGYWVHQASGDQLPFRNRAIRYRHPNFRIDLPHGEPVDLLVRVQSESSMQVPLRLFTQAAFTEQARDAQLGIGLYYGVLLALFFYNLILWASLRDASYFWYMFHIAGFGMVLFCLNGLAFEYLWPNSTWLQDRCVPVSICIAQVGMQQFTRDFLGLRNLWRSGDRLCQGMIVFFVLWGIASLFIPYRIATPVASAGVLPSVALIVAVSLVANRRGYEPARMFLFAWFMFLAGTTAFTLVAFGILPKLFFTEYGVQIGSALEMILLSFALAYRYAALRNENERIVKDANEQLEIKVEERTAELSRALDQLASANTRLQESNQRDSLTGIYNRHYFHELLERQLYDAREDLQHLAVLMIDLDHFKRINDTYGHLVGDECLRAAAARMSAVVAAHGGVLARFGGEEFVAALPGLDAAQAVAVAEEVRASVAAEPVAAGADLVKVTVSIGVHALDAYRIAGPDDALRRADEALYSAKSGGRNCVRPVLAAMDA</sequence>
<protein>
    <recommendedName>
        <fullName evidence="2">diguanylate cyclase</fullName>
        <ecNumber evidence="2">2.7.7.65</ecNumber>
    </recommendedName>
</protein>
<dbReference type="Gene3D" id="2.60.40.2380">
    <property type="match status" value="1"/>
</dbReference>
<feature type="transmembrane region" description="Helical" evidence="5">
    <location>
        <begin position="279"/>
        <end position="299"/>
    </location>
</feature>
<dbReference type="InterPro" id="IPR043128">
    <property type="entry name" value="Rev_trsase/Diguanyl_cyclase"/>
</dbReference>
<comment type="caution">
    <text evidence="8">The sequence shown here is derived from an EMBL/GenBank/DDBJ whole genome shotgun (WGS) entry which is preliminary data.</text>
</comment>
<dbReference type="InterPro" id="IPR011623">
    <property type="entry name" value="7TMR_DISM_rcpt_extracell_dom1"/>
</dbReference>
<dbReference type="Pfam" id="PF00990">
    <property type="entry name" value="GGDEF"/>
    <property type="match status" value="1"/>
</dbReference>
<feature type="transmembrane region" description="Helical" evidence="5">
    <location>
        <begin position="369"/>
        <end position="388"/>
    </location>
</feature>
<dbReference type="NCBIfam" id="TIGR00254">
    <property type="entry name" value="GGDEF"/>
    <property type="match status" value="1"/>
</dbReference>
<dbReference type="GO" id="GO:0052621">
    <property type="term" value="F:diguanylate cyclase activity"/>
    <property type="evidence" value="ECO:0007669"/>
    <property type="project" value="UniProtKB-EC"/>
</dbReference>
<dbReference type="SMART" id="SM00267">
    <property type="entry name" value="GGDEF"/>
    <property type="match status" value="1"/>
</dbReference>
<dbReference type="Pfam" id="PF07696">
    <property type="entry name" value="7TMR-DISMED2"/>
    <property type="match status" value="1"/>
</dbReference>
<proteinExistence type="predicted"/>
<evidence type="ECO:0000259" key="7">
    <source>
        <dbReference type="PROSITE" id="PS50887"/>
    </source>
</evidence>
<dbReference type="SUPFAM" id="SSF55073">
    <property type="entry name" value="Nucleotide cyclase"/>
    <property type="match status" value="1"/>
</dbReference>
<reference evidence="8 9" key="1">
    <citation type="submission" date="2019-03" db="EMBL/GenBank/DDBJ databases">
        <title>Genomic Encyclopedia of Type Strains, Phase IV (KMG-IV): sequencing the most valuable type-strain genomes for metagenomic binning, comparative biology and taxonomic classification.</title>
        <authorList>
            <person name="Goeker M."/>
        </authorList>
    </citation>
    <scope>NUCLEOTIDE SEQUENCE [LARGE SCALE GENOMIC DNA]</scope>
    <source>
        <strain evidence="8 9">DSM 21944</strain>
    </source>
</reference>
<feature type="transmembrane region" description="Helical" evidence="5">
    <location>
        <begin position="336"/>
        <end position="357"/>
    </location>
</feature>
<dbReference type="InterPro" id="IPR000160">
    <property type="entry name" value="GGDEF_dom"/>
</dbReference>
<keyword evidence="5" id="KW-1133">Transmembrane helix</keyword>
<evidence type="ECO:0000313" key="8">
    <source>
        <dbReference type="EMBL" id="TCT01298.1"/>
    </source>
</evidence>